<feature type="transmembrane region" description="Helical" evidence="6">
    <location>
        <begin position="118"/>
        <end position="135"/>
    </location>
</feature>
<gene>
    <name evidence="7" type="ORF">KCG34_23425</name>
</gene>
<dbReference type="PANTHER" id="PTHR30238:SF4">
    <property type="entry name" value="SLL1022 PROTEIN"/>
    <property type="match status" value="1"/>
</dbReference>
<comment type="similarity">
    <text evidence="2">Belongs to the TerC family.</text>
</comment>
<reference evidence="7" key="1">
    <citation type="submission" date="2021-04" db="EMBL/GenBank/DDBJ databases">
        <title>The complete genome sequence of Caulobacter sp. S6.</title>
        <authorList>
            <person name="Tang Y."/>
            <person name="Ouyang W."/>
            <person name="Liu Q."/>
            <person name="Huang B."/>
            <person name="Guo Z."/>
            <person name="Lei P."/>
        </authorList>
    </citation>
    <scope>NUCLEOTIDE SEQUENCE</scope>
    <source>
        <strain evidence="7">S6</strain>
    </source>
</reference>
<dbReference type="NCBIfam" id="TIGR03717">
    <property type="entry name" value="R_switched_YjbE"/>
    <property type="match status" value="1"/>
</dbReference>
<feature type="transmembrane region" description="Helical" evidence="6">
    <location>
        <begin position="12"/>
        <end position="32"/>
    </location>
</feature>
<evidence type="ECO:0000313" key="7">
    <source>
        <dbReference type="EMBL" id="QUD87952.1"/>
    </source>
</evidence>
<proteinExistence type="inferred from homology"/>
<protein>
    <submittedName>
        <fullName evidence="7">YjbE family putative metal transport protein</fullName>
    </submittedName>
</protein>
<dbReference type="GO" id="GO:0016020">
    <property type="term" value="C:membrane"/>
    <property type="evidence" value="ECO:0007669"/>
    <property type="project" value="UniProtKB-SubCell"/>
</dbReference>
<evidence type="ECO:0000256" key="4">
    <source>
        <dbReference type="ARBA" id="ARBA00022989"/>
    </source>
</evidence>
<feature type="transmembrane region" description="Helical" evidence="6">
    <location>
        <begin position="79"/>
        <end position="98"/>
    </location>
</feature>
<accession>A0A975FZU5</accession>
<comment type="subcellular location">
    <subcellularLocation>
        <location evidence="1">Membrane</location>
        <topology evidence="1">Multi-pass membrane protein</topology>
    </subcellularLocation>
</comment>
<keyword evidence="4 6" id="KW-1133">Transmembrane helix</keyword>
<keyword evidence="8" id="KW-1185">Reference proteome</keyword>
<name>A0A975FZU5_9CAUL</name>
<organism evidence="7 8">
    <name type="scientific">Phenylobacterium montanum</name>
    <dbReference type="NCBI Taxonomy" id="2823693"/>
    <lineage>
        <taxon>Bacteria</taxon>
        <taxon>Pseudomonadati</taxon>
        <taxon>Pseudomonadota</taxon>
        <taxon>Alphaproteobacteria</taxon>
        <taxon>Caulobacterales</taxon>
        <taxon>Caulobacteraceae</taxon>
        <taxon>Phenylobacterium</taxon>
    </lineage>
</organism>
<dbReference type="AlphaFoldDB" id="A0A975FZU5"/>
<dbReference type="Pfam" id="PF03741">
    <property type="entry name" value="TerC"/>
    <property type="match status" value="1"/>
</dbReference>
<evidence type="ECO:0000313" key="8">
    <source>
        <dbReference type="Proteomes" id="UP000676409"/>
    </source>
</evidence>
<feature type="transmembrane region" description="Helical" evidence="6">
    <location>
        <begin position="147"/>
        <end position="167"/>
    </location>
</feature>
<evidence type="ECO:0000256" key="1">
    <source>
        <dbReference type="ARBA" id="ARBA00004141"/>
    </source>
</evidence>
<dbReference type="EMBL" id="CP073078">
    <property type="protein sequence ID" value="QUD87952.1"/>
    <property type="molecule type" value="Genomic_DNA"/>
</dbReference>
<dbReference type="InterPro" id="IPR022301">
    <property type="entry name" value="Integral_membrane_YjbE"/>
</dbReference>
<evidence type="ECO:0000256" key="3">
    <source>
        <dbReference type="ARBA" id="ARBA00022692"/>
    </source>
</evidence>
<dbReference type="InterPro" id="IPR005496">
    <property type="entry name" value="Integral_membrane_TerC"/>
</dbReference>
<feature type="transmembrane region" description="Helical" evidence="6">
    <location>
        <begin position="179"/>
        <end position="197"/>
    </location>
</feature>
<keyword evidence="3 6" id="KW-0812">Transmembrane</keyword>
<dbReference type="RefSeq" id="WP_211938003.1">
    <property type="nucleotide sequence ID" value="NZ_CP073078.1"/>
</dbReference>
<evidence type="ECO:0000256" key="6">
    <source>
        <dbReference type="SAM" id="Phobius"/>
    </source>
</evidence>
<keyword evidence="5 6" id="KW-0472">Membrane</keyword>
<evidence type="ECO:0000256" key="2">
    <source>
        <dbReference type="ARBA" id="ARBA00007511"/>
    </source>
</evidence>
<dbReference type="KEGG" id="caul:KCG34_23425"/>
<dbReference type="PANTHER" id="PTHR30238">
    <property type="entry name" value="MEMBRANE BOUND PREDICTED REDOX MODULATOR"/>
    <property type="match status" value="1"/>
</dbReference>
<sequence>MGQTFFASLAGAMWIGPLSALVQVVLIDLVLAGDNAVAVGISTSGLTPKDRRLAILLGLAAAVVMRIAFALAAAQLLNLIGLTLAGGILLLWVCLKMVGELRAQGRAARDQADPPAKTLSQAFLHILAADLSMSLDNVLAVAGAAHAHPYILVFGLLLSIGLTGLAANAIAKFLHRMRWLGYVGVAIVFYVALHMMWEGYRGVVIGLDAVAPYNALMPDWLDIKPGEEAAHHKKK</sequence>
<dbReference type="Proteomes" id="UP000676409">
    <property type="component" value="Chromosome"/>
</dbReference>
<feature type="transmembrane region" description="Helical" evidence="6">
    <location>
        <begin position="53"/>
        <end position="73"/>
    </location>
</feature>
<evidence type="ECO:0000256" key="5">
    <source>
        <dbReference type="ARBA" id="ARBA00023136"/>
    </source>
</evidence>